<dbReference type="Proteomes" id="UP001219933">
    <property type="component" value="Chromosome 3"/>
</dbReference>
<dbReference type="GO" id="GO:0000070">
    <property type="term" value="P:mitotic sister chromatid segregation"/>
    <property type="evidence" value="ECO:0007669"/>
    <property type="project" value="InterPro"/>
</dbReference>
<protein>
    <submittedName>
        <fullName evidence="1">Uncharacterized protein</fullName>
    </submittedName>
</protein>
<organism evidence="1 2">
    <name type="scientific">Malassezia cuniculi</name>
    <dbReference type="NCBI Taxonomy" id="948313"/>
    <lineage>
        <taxon>Eukaryota</taxon>
        <taxon>Fungi</taxon>
        <taxon>Dikarya</taxon>
        <taxon>Basidiomycota</taxon>
        <taxon>Ustilaginomycotina</taxon>
        <taxon>Malasseziomycetes</taxon>
        <taxon>Malasseziales</taxon>
        <taxon>Malasseziaceae</taxon>
        <taxon>Malassezia</taxon>
    </lineage>
</organism>
<evidence type="ECO:0000313" key="1">
    <source>
        <dbReference type="EMBL" id="WFD35837.1"/>
    </source>
</evidence>
<accession>A0AAF0EW63</accession>
<dbReference type="GO" id="GO:0000776">
    <property type="term" value="C:kinetochore"/>
    <property type="evidence" value="ECO:0007669"/>
    <property type="project" value="InterPro"/>
</dbReference>
<sequence>MPQELPRVELEHPSDLDYIIDAVAKYANALAKQRVRGPSELGVTSPLEETLKHSIERWVYAARKRLVPNVLINGLTFDEYAKRAKALATRVRSLSNRVDEVTEKVVARRRSIPTEYSRAVARHSAALDALAEVYEEQRRAGILRSRKRPRFESIAAERPIGNPESRARAAESLNNSYTRLRRLPEVLRIHE</sequence>
<name>A0AAF0EW63_9BASI</name>
<proteinExistence type="predicted"/>
<dbReference type="InterPro" id="IPR013950">
    <property type="entry name" value="Mis14/Nsl1"/>
</dbReference>
<reference evidence="1" key="1">
    <citation type="submission" date="2023-03" db="EMBL/GenBank/DDBJ databases">
        <title>Mating type loci evolution in Malassezia.</title>
        <authorList>
            <person name="Coelho M.A."/>
        </authorList>
    </citation>
    <scope>NUCLEOTIDE SEQUENCE</scope>
    <source>
        <strain evidence="1">CBS 11721</strain>
    </source>
</reference>
<dbReference type="Pfam" id="PF08641">
    <property type="entry name" value="Mis14"/>
    <property type="match status" value="1"/>
</dbReference>
<evidence type="ECO:0000313" key="2">
    <source>
        <dbReference type="Proteomes" id="UP001219933"/>
    </source>
</evidence>
<dbReference type="AlphaFoldDB" id="A0AAF0EW63"/>
<gene>
    <name evidence="1" type="ORF">MCUN1_002705</name>
</gene>
<dbReference type="EMBL" id="CP119879">
    <property type="protein sequence ID" value="WFD35837.1"/>
    <property type="molecule type" value="Genomic_DNA"/>
</dbReference>
<keyword evidence="2" id="KW-1185">Reference proteome</keyword>